<proteinExistence type="predicted"/>
<evidence type="ECO:0000313" key="2">
    <source>
        <dbReference type="Proteomes" id="UP000028719"/>
    </source>
</evidence>
<keyword evidence="2" id="KW-1185">Reference proteome</keyword>
<dbReference type="EMBL" id="JPRI01000001">
    <property type="protein sequence ID" value="KFF28591.1"/>
    <property type="molecule type" value="Genomic_DNA"/>
</dbReference>
<name>A0ABR4UTL6_9FLAO</name>
<dbReference type="Proteomes" id="UP000028719">
    <property type="component" value="Unassembled WGS sequence"/>
</dbReference>
<gene>
    <name evidence="1" type="ORF">IW16_05195</name>
</gene>
<sequence length="915" mass="104409">MNITLSEPISRQEPKQKILFNEKNKKMNFKEYLKGIDDFDKISREIWADMKGEKIVTSSIEPFFTNLWVDEEKIFRLLTSSTDFSTYLFNAKQNFINSSQGVEKVNLKAIPPSRIDNVRVKTKMIEKLVIQEPKIEDAKFQNSFLERMDNKVWVNVSPGYIDPKKYTHHTEIGIKEKKIECTINIPYRDYNREATQTVINEVETTISYSSEAADAIKIKVSDVEDYMAAITYLFPYHRDMAQVALISHFEDAGRGLTSIDDLMFFYNQLPNFALTGVDYKGKAKKLSDQLLWDHFLQFLNYDSQLLRDVDTIGKAAALVVEPFRDKSRYAIRILTAISGEFVYKKIKNDPKLILHIYHSLDGESVYMGKGIISDTNQVAHGQMFENKELFVIYVTAFMQAQHAMDDAHQPLQAGSLFAFGVSRDSDTIERHCELTGYFMEGDPDNIVTLINTVKVWNIKTEKIEVENEIENGEFRPLDMLHLKVYEKVKLRTGNTQTIETDTEVPALFLYHIAQKKAAEDALRCLRVAADLIVISASLASIESGVSGLPLYAAYADIGIALSDFYIETQLRDELKMTTKGKKLLELWDDIYIAQGTASAMVSMLPKARKALDVTVEVLYTSRYPSQQKSLKKLIENTLYSFPLRDYSKRGLTILLKDGVKNITKHSSAFEKLNVLFVENAEKEIAVLYKGEKFFQTDSYGRTGKFLDYLYRKAGGNSAKLEEEMSRLVGMAENLPVSTTVITVEKFEAGLKALQEADITAENAIDFFNEARIYFNHKVVLNEKGKKVVVQIASHNCVEVVKVVEDFFRTGKINTAAVSEAQDYLVDLSLWFQNKYGIKRGLEHIDNVGVLHTRMINNERGILLCIRGGRKQHHVINVIKKNDNKIATFIDLQTIEGKINLKKGEEFIGFKYMKTN</sequence>
<evidence type="ECO:0000313" key="1">
    <source>
        <dbReference type="EMBL" id="KFF28591.1"/>
    </source>
</evidence>
<organism evidence="1 2">
    <name type="scientific">Chryseobacterium vrystaatense</name>
    <dbReference type="NCBI Taxonomy" id="307480"/>
    <lineage>
        <taxon>Bacteria</taxon>
        <taxon>Pseudomonadati</taxon>
        <taxon>Bacteroidota</taxon>
        <taxon>Flavobacteriia</taxon>
        <taxon>Flavobacteriales</taxon>
        <taxon>Weeksellaceae</taxon>
        <taxon>Chryseobacterium group</taxon>
        <taxon>Chryseobacterium</taxon>
    </lineage>
</organism>
<reference evidence="1 2" key="1">
    <citation type="submission" date="2014-07" db="EMBL/GenBank/DDBJ databases">
        <title>Genome of Chryseobacterium vrystaatense LMG 22846.</title>
        <authorList>
            <person name="Pipes S.E."/>
            <person name="Stropko S.J."/>
            <person name="Newman J.D."/>
        </authorList>
    </citation>
    <scope>NUCLEOTIDE SEQUENCE [LARGE SCALE GENOMIC DNA]</scope>
    <source>
        <strain evidence="1 2">LMG 22846</strain>
    </source>
</reference>
<accession>A0ABR4UTL6</accession>
<protein>
    <submittedName>
        <fullName evidence="1">Uncharacterized protein</fullName>
    </submittedName>
</protein>
<comment type="caution">
    <text evidence="1">The sequence shown here is derived from an EMBL/GenBank/DDBJ whole genome shotgun (WGS) entry which is preliminary data.</text>
</comment>